<dbReference type="InterPro" id="IPR036514">
    <property type="entry name" value="SGNH_hydro_sf"/>
</dbReference>
<evidence type="ECO:0000313" key="3">
    <source>
        <dbReference type="EMBL" id="KEH34328.1"/>
    </source>
</evidence>
<dbReference type="FunFam" id="3.40.50.1110:FF:000003">
    <property type="entry name" value="GDSL esterase/lipase APG"/>
    <property type="match status" value="1"/>
</dbReference>
<dbReference type="InterPro" id="IPR035669">
    <property type="entry name" value="SGNH_plant_lipase-like"/>
</dbReference>
<dbReference type="CDD" id="cd01837">
    <property type="entry name" value="SGNH_plant_lipase_like"/>
    <property type="match status" value="1"/>
</dbReference>
<name>A0A072UZ03_MEDTR</name>
<dbReference type="KEGG" id="mtr:25490932"/>
<reference evidence="3 5" key="2">
    <citation type="journal article" date="2014" name="BMC Genomics">
        <title>An improved genome release (version Mt4.0) for the model legume Medicago truncatula.</title>
        <authorList>
            <person name="Tang H."/>
            <person name="Krishnakumar V."/>
            <person name="Bidwell S."/>
            <person name="Rosen B."/>
            <person name="Chan A."/>
            <person name="Zhou S."/>
            <person name="Gentzbittel L."/>
            <person name="Childs K.L."/>
            <person name="Yandell M."/>
            <person name="Gundlach H."/>
            <person name="Mayer K.F."/>
            <person name="Schwartz D.C."/>
            <person name="Town C.D."/>
        </authorList>
    </citation>
    <scope>GENOME REANNOTATION</scope>
    <source>
        <strain evidence="3">A17</strain>
        <strain evidence="4 5">cv. Jemalong A17</strain>
    </source>
</reference>
<reference evidence="3 5" key="1">
    <citation type="journal article" date="2011" name="Nature">
        <title>The Medicago genome provides insight into the evolution of rhizobial symbioses.</title>
        <authorList>
            <person name="Young N.D."/>
            <person name="Debelle F."/>
            <person name="Oldroyd G.E."/>
            <person name="Geurts R."/>
            <person name="Cannon S.B."/>
            <person name="Udvardi M.K."/>
            <person name="Benedito V.A."/>
            <person name="Mayer K.F."/>
            <person name="Gouzy J."/>
            <person name="Schoof H."/>
            <person name="Van de Peer Y."/>
            <person name="Proost S."/>
            <person name="Cook D.R."/>
            <person name="Meyers B.C."/>
            <person name="Spannagl M."/>
            <person name="Cheung F."/>
            <person name="De Mita S."/>
            <person name="Krishnakumar V."/>
            <person name="Gundlach H."/>
            <person name="Zhou S."/>
            <person name="Mudge J."/>
            <person name="Bharti A.K."/>
            <person name="Murray J.D."/>
            <person name="Naoumkina M.A."/>
            <person name="Rosen B."/>
            <person name="Silverstein K.A."/>
            <person name="Tang H."/>
            <person name="Rombauts S."/>
            <person name="Zhao P.X."/>
            <person name="Zhou P."/>
            <person name="Barbe V."/>
            <person name="Bardou P."/>
            <person name="Bechner M."/>
            <person name="Bellec A."/>
            <person name="Berger A."/>
            <person name="Berges H."/>
            <person name="Bidwell S."/>
            <person name="Bisseling T."/>
            <person name="Choisne N."/>
            <person name="Couloux A."/>
            <person name="Denny R."/>
            <person name="Deshpande S."/>
            <person name="Dai X."/>
            <person name="Doyle J.J."/>
            <person name="Dudez A.M."/>
            <person name="Farmer A.D."/>
            <person name="Fouteau S."/>
            <person name="Franken C."/>
            <person name="Gibelin C."/>
            <person name="Gish J."/>
            <person name="Goldstein S."/>
            <person name="Gonzalez A.J."/>
            <person name="Green P.J."/>
            <person name="Hallab A."/>
            <person name="Hartog M."/>
            <person name="Hua A."/>
            <person name="Humphray S.J."/>
            <person name="Jeong D.H."/>
            <person name="Jing Y."/>
            <person name="Jocker A."/>
            <person name="Kenton S.M."/>
            <person name="Kim D.J."/>
            <person name="Klee K."/>
            <person name="Lai H."/>
            <person name="Lang C."/>
            <person name="Lin S."/>
            <person name="Macmil S.L."/>
            <person name="Magdelenat G."/>
            <person name="Matthews L."/>
            <person name="McCorrison J."/>
            <person name="Monaghan E.L."/>
            <person name="Mun J.H."/>
            <person name="Najar F.Z."/>
            <person name="Nicholson C."/>
            <person name="Noirot C."/>
            <person name="O'Bleness M."/>
            <person name="Paule C.R."/>
            <person name="Poulain J."/>
            <person name="Prion F."/>
            <person name="Qin B."/>
            <person name="Qu C."/>
            <person name="Retzel E.F."/>
            <person name="Riddle C."/>
            <person name="Sallet E."/>
            <person name="Samain S."/>
            <person name="Samson N."/>
            <person name="Sanders I."/>
            <person name="Saurat O."/>
            <person name="Scarpelli C."/>
            <person name="Schiex T."/>
            <person name="Segurens B."/>
            <person name="Severin A.J."/>
            <person name="Sherrier D.J."/>
            <person name="Shi R."/>
            <person name="Sims S."/>
            <person name="Singer S.R."/>
            <person name="Sinharoy S."/>
            <person name="Sterck L."/>
            <person name="Viollet A."/>
            <person name="Wang B.B."/>
            <person name="Wang K."/>
            <person name="Wang M."/>
            <person name="Wang X."/>
            <person name="Warfsmann J."/>
            <person name="Weissenbach J."/>
            <person name="White D.D."/>
            <person name="White J.D."/>
            <person name="Wiley G.B."/>
            <person name="Wincker P."/>
            <person name="Xing Y."/>
            <person name="Yang L."/>
            <person name="Yao Z."/>
            <person name="Ying F."/>
            <person name="Zhai J."/>
            <person name="Zhou L."/>
            <person name="Zuber A."/>
            <person name="Denarie J."/>
            <person name="Dixon R.A."/>
            <person name="May G.D."/>
            <person name="Schwartz D.C."/>
            <person name="Rogers J."/>
            <person name="Quetier F."/>
            <person name="Town C.D."/>
            <person name="Roe B.A."/>
        </authorList>
    </citation>
    <scope>NUCLEOTIDE SEQUENCE [LARGE SCALE GENOMIC DNA]</scope>
    <source>
        <strain evidence="3">A17</strain>
        <strain evidence="4 5">cv. Jemalong A17</strain>
    </source>
</reference>
<feature type="signal peptide" evidence="2">
    <location>
        <begin position="1"/>
        <end position="23"/>
    </location>
</feature>
<feature type="chain" id="PRO_5014500182" evidence="2">
    <location>
        <begin position="24"/>
        <end position="351"/>
    </location>
</feature>
<reference evidence="4" key="3">
    <citation type="submission" date="2015-04" db="UniProtKB">
        <authorList>
            <consortium name="EnsemblPlants"/>
        </authorList>
    </citation>
    <scope>IDENTIFICATION</scope>
    <source>
        <strain evidence="4">cv. Jemalong A17</strain>
    </source>
</reference>
<dbReference type="InterPro" id="IPR050592">
    <property type="entry name" value="GDSL_lipolytic_enzyme"/>
</dbReference>
<dbReference type="SUPFAM" id="SSF52266">
    <property type="entry name" value="SGNH hydrolase"/>
    <property type="match status" value="1"/>
</dbReference>
<dbReference type="HOGENOM" id="CLU_015101_0_1_1"/>
<dbReference type="Gene3D" id="3.40.50.1110">
    <property type="entry name" value="SGNH hydrolase"/>
    <property type="match status" value="1"/>
</dbReference>
<evidence type="ECO:0000313" key="5">
    <source>
        <dbReference type="Proteomes" id="UP000002051"/>
    </source>
</evidence>
<accession>A0A072UZ03</accession>
<dbReference type="PANTHER" id="PTHR45642">
    <property type="entry name" value="GDSL ESTERASE/LIPASE EXL3"/>
    <property type="match status" value="1"/>
</dbReference>
<keyword evidence="2" id="KW-0732">Signal</keyword>
<protein>
    <submittedName>
        <fullName evidence="3">GDSL-like lipase/acylhydrolase</fullName>
    </submittedName>
</protein>
<dbReference type="InterPro" id="IPR001087">
    <property type="entry name" value="GDSL"/>
</dbReference>
<comment type="similarity">
    <text evidence="1">Belongs to the 'GDSL' lipolytic enzyme family.</text>
</comment>
<dbReference type="GO" id="GO:0016788">
    <property type="term" value="F:hydrolase activity, acting on ester bonds"/>
    <property type="evidence" value="ECO:0007669"/>
    <property type="project" value="InterPro"/>
</dbReference>
<dbReference type="STRING" id="3880.A0A072UZ03"/>
<gene>
    <name evidence="4" type="primary">25490932</name>
    <name evidence="3" type="ordered locus">MTR_3g464730</name>
</gene>
<evidence type="ECO:0000313" key="4">
    <source>
        <dbReference type="EnsemblPlants" id="KEH34328"/>
    </source>
</evidence>
<dbReference type="EnsemblPlants" id="KEH34328">
    <property type="protein sequence ID" value="KEH34328"/>
    <property type="gene ID" value="MTR_3g464730"/>
</dbReference>
<organism evidence="3 5">
    <name type="scientific">Medicago truncatula</name>
    <name type="common">Barrel medic</name>
    <name type="synonym">Medicago tribuloides</name>
    <dbReference type="NCBI Taxonomy" id="3880"/>
    <lineage>
        <taxon>Eukaryota</taxon>
        <taxon>Viridiplantae</taxon>
        <taxon>Streptophyta</taxon>
        <taxon>Embryophyta</taxon>
        <taxon>Tracheophyta</taxon>
        <taxon>Spermatophyta</taxon>
        <taxon>Magnoliopsida</taxon>
        <taxon>eudicotyledons</taxon>
        <taxon>Gunneridae</taxon>
        <taxon>Pentapetalae</taxon>
        <taxon>rosids</taxon>
        <taxon>fabids</taxon>
        <taxon>Fabales</taxon>
        <taxon>Fabaceae</taxon>
        <taxon>Papilionoideae</taxon>
        <taxon>50 kb inversion clade</taxon>
        <taxon>NPAAA clade</taxon>
        <taxon>Hologalegina</taxon>
        <taxon>IRL clade</taxon>
        <taxon>Trifolieae</taxon>
        <taxon>Medicago</taxon>
    </lineage>
</organism>
<dbReference type="PANTHER" id="PTHR45642:SF51">
    <property type="entry name" value="GDSL-LIKE LIPASE_ACYLHYDROLASE"/>
    <property type="match status" value="1"/>
</dbReference>
<sequence length="351" mass="39437">MMKMYILWLFFIQILLHVSISNSGKVPAIIVFGDSSVDSGNNNFIPTLARSNFPPYGKDFPNGDATGIFSNGRIATDFISEAFGLKPIVPAYLDPTYDISDFATGVCFASAGTGFDNATANVADVIPLWKEVEFYKDYQKKLKASFGDEKAKEIIRESLYLVSIGTNDFLENYYTQLERRMEYKTVQEYEDFLIVLAENFLREIYDLGARKISLTGLPPMGCLPLERAINIMGLHSCVDYYNDVALEFNAKLGCLVSKLNKDLHGFQLVDANAYDLILQIVAQPSQFGFEDARVGCCGTGRFEMGFFCDPKSPFTCKDANKYVFWDAFHPSERTSQLVASYLIQKHIGKFL</sequence>
<evidence type="ECO:0000256" key="2">
    <source>
        <dbReference type="SAM" id="SignalP"/>
    </source>
</evidence>
<keyword evidence="5" id="KW-1185">Reference proteome</keyword>
<evidence type="ECO:0000256" key="1">
    <source>
        <dbReference type="ARBA" id="ARBA00008668"/>
    </source>
</evidence>
<dbReference type="Proteomes" id="UP000002051">
    <property type="component" value="Chromosome 3"/>
</dbReference>
<dbReference type="Pfam" id="PF00657">
    <property type="entry name" value="Lipase_GDSL"/>
    <property type="match status" value="1"/>
</dbReference>
<proteinExistence type="inferred from homology"/>
<dbReference type="OrthoDB" id="1600564at2759"/>
<dbReference type="EMBL" id="CM001219">
    <property type="protein sequence ID" value="KEH34328.1"/>
    <property type="molecule type" value="Genomic_DNA"/>
</dbReference>
<dbReference type="AlphaFoldDB" id="A0A072UZ03"/>